<dbReference type="AlphaFoldDB" id="A0A225MHM1"/>
<sequence length="481" mass="52070">MLAIFRSLLFRFSASQFGFSASRSGFSASRSGFSAFGLRLSAPRPSPSQPAFVRPGPFLSGLLATATLLAAATAHAGVAYRLDTTHAVPGETLRVSAVLFNDTGDTLSWTPQRKLVLQWRDDHGGAVRSLAYLDSPPGQVNIPVNNFVKVRWRAVVPKGLKGLQAVNVEGQPVLLALDTSPLEKSPVAGTPASVPVVDAGAGTLASAEPVLPADVVQAAGASPSAGPPADGQGAAARTPPTPFENFRNALSPYEPIYFDVGTKGGAKARFQVSFKYRLFTPDDAQHPSFKNHFYLGYTQTSLWDLASNSTPFIDTTYNPSLFWQKDALWQSRSKKWFAGLSSGVEHKSNGKSGADSRSLNDGFIEPQLNYRLDGGSTLSFAPRFKAYFATNDNPDYADYAGHVDWKLRWAQDNGLVLSALYRKGNGSHQSTELDAAWPLQRTFLHMNGYLHLQYFNGYGETLLGYNQRTSSQVRIGLSLVP</sequence>
<dbReference type="GO" id="GO:0008970">
    <property type="term" value="F:phospholipase A1 activity"/>
    <property type="evidence" value="ECO:0007669"/>
    <property type="project" value="UniProtKB-EC"/>
</dbReference>
<keyword evidence="10 16" id="KW-0106">Calcium</keyword>
<dbReference type="EC" id="3.1.1.32" evidence="17"/>
<proteinExistence type="inferred from homology"/>
<name>A0A225MHM1_9BURK</name>
<accession>A0A225MHM1</accession>
<evidence type="ECO:0000256" key="12">
    <source>
        <dbReference type="ARBA" id="ARBA00023098"/>
    </source>
</evidence>
<evidence type="ECO:0000256" key="18">
    <source>
        <dbReference type="SAM" id="MobiDB-lite"/>
    </source>
</evidence>
<comment type="subcellular location">
    <subcellularLocation>
        <location evidence="17">Cell outer membrane</location>
        <topology evidence="17">Multi-pass membrane protein</topology>
    </subcellularLocation>
    <text evidence="17">One of the very few enzymes located there.</text>
</comment>
<dbReference type="EMBL" id="NJIH01000006">
    <property type="protein sequence ID" value="OWT60392.1"/>
    <property type="molecule type" value="Genomic_DNA"/>
</dbReference>
<keyword evidence="5" id="KW-1134">Transmembrane beta strand</keyword>
<evidence type="ECO:0000256" key="1">
    <source>
        <dbReference type="ARBA" id="ARBA00000111"/>
    </source>
</evidence>
<reference evidence="20" key="1">
    <citation type="submission" date="2017-06" db="EMBL/GenBank/DDBJ databases">
        <title>Herbaspirillum phytohormonus sp. nov., isolated from the root nodule of Robinia pseudoacacia in lead-zinc mine.</title>
        <authorList>
            <person name="Fan M."/>
            <person name="Lin Y."/>
        </authorList>
    </citation>
    <scope>NUCLEOTIDE SEQUENCE [LARGE SCALE GENOMIC DNA]</scope>
    <source>
        <strain evidence="20">SC-089</strain>
    </source>
</reference>
<dbReference type="GO" id="GO:0009279">
    <property type="term" value="C:cell outer membrane"/>
    <property type="evidence" value="ECO:0007669"/>
    <property type="project" value="UniProtKB-SubCell"/>
</dbReference>
<dbReference type="GO" id="GO:0016042">
    <property type="term" value="P:lipid catabolic process"/>
    <property type="evidence" value="ECO:0007669"/>
    <property type="project" value="UniProtKB-KW"/>
</dbReference>
<evidence type="ECO:0000256" key="10">
    <source>
        <dbReference type="ARBA" id="ARBA00022837"/>
    </source>
</evidence>
<feature type="binding site" description="in dimeric form" evidence="16">
    <location>
        <position position="309"/>
    </location>
    <ligand>
        <name>Ca(2+)</name>
        <dbReference type="ChEBI" id="CHEBI:29108"/>
        <label>1</label>
    </ligand>
</feature>
<dbReference type="PANTHER" id="PTHR40457:SF1">
    <property type="entry name" value="PHOSPHOLIPASE A1"/>
    <property type="match status" value="1"/>
</dbReference>
<keyword evidence="20" id="KW-1185">Reference proteome</keyword>
<evidence type="ECO:0000256" key="17">
    <source>
        <dbReference type="RuleBase" id="RU366027"/>
    </source>
</evidence>
<evidence type="ECO:0000256" key="2">
    <source>
        <dbReference type="ARBA" id="ARBA00001604"/>
    </source>
</evidence>
<feature type="active site" description="Nucleophile" evidence="15">
    <location>
        <position position="348"/>
    </location>
</feature>
<comment type="catalytic activity">
    <reaction evidence="2 17">
        <text>a 1,2-diacyl-sn-glycero-3-phosphocholine + H2O = a 1-acyl-sn-glycero-3-phosphocholine + a fatty acid + H(+)</text>
        <dbReference type="Rhea" id="RHEA:15801"/>
        <dbReference type="ChEBI" id="CHEBI:15377"/>
        <dbReference type="ChEBI" id="CHEBI:15378"/>
        <dbReference type="ChEBI" id="CHEBI:28868"/>
        <dbReference type="ChEBI" id="CHEBI:57643"/>
        <dbReference type="ChEBI" id="CHEBI:58168"/>
        <dbReference type="EC" id="3.1.1.4"/>
    </reaction>
</comment>
<evidence type="ECO:0000256" key="15">
    <source>
        <dbReference type="PIRSR" id="PIRSR603187-1"/>
    </source>
</evidence>
<evidence type="ECO:0000256" key="11">
    <source>
        <dbReference type="ARBA" id="ARBA00022963"/>
    </source>
</evidence>
<evidence type="ECO:0000256" key="8">
    <source>
        <dbReference type="ARBA" id="ARBA00022729"/>
    </source>
</evidence>
<keyword evidence="14 17" id="KW-0998">Cell outer membrane</keyword>
<feature type="binding site" description="in dimeric form" evidence="16">
    <location>
        <position position="392"/>
    </location>
    <ligand>
        <name>Ca(2+)</name>
        <dbReference type="ChEBI" id="CHEBI:29108"/>
        <label>1</label>
    </ligand>
</feature>
<feature type="active site" description="Proton acceptor" evidence="15">
    <location>
        <position position="346"/>
    </location>
</feature>
<evidence type="ECO:0000313" key="19">
    <source>
        <dbReference type="EMBL" id="OWT60392.1"/>
    </source>
</evidence>
<comment type="caution">
    <text evidence="19">The sequence shown here is derived from an EMBL/GenBank/DDBJ whole genome shotgun (WGS) entry which is preliminary data.</text>
</comment>
<dbReference type="GO" id="GO:0046872">
    <property type="term" value="F:metal ion binding"/>
    <property type="evidence" value="ECO:0007669"/>
    <property type="project" value="UniProtKB-KW"/>
</dbReference>
<keyword evidence="12 17" id="KW-0443">Lipid metabolism</keyword>
<gene>
    <name evidence="19" type="ORF">CEY11_11095</name>
</gene>
<evidence type="ECO:0000256" key="5">
    <source>
        <dbReference type="ARBA" id="ARBA00022452"/>
    </source>
</evidence>
<dbReference type="OrthoDB" id="188433at2"/>
<comment type="cofactor">
    <cofactor evidence="17">
        <name>Ca(2+)</name>
        <dbReference type="ChEBI" id="CHEBI:29108"/>
    </cofactor>
    <text evidence="17">Binds 1 Ca(2+) ion per monomer. In the dimeric form the Ca(2+) is bound by different amino acids with binding of each Ca(2+) shared with ligands coming from each monomer. The Ca(2+) ion may have a role in catalysis.</text>
</comment>
<dbReference type="PRINTS" id="PR01486">
    <property type="entry name" value="PHPHLIPASEA1"/>
</dbReference>
<comment type="function">
    <text evidence="17">Hydrolysis of phosphatidylcholine with phospholipase A2 (EC 3.1.1.4) and phospholipase A1 (EC 3.1.1.32) activities.</text>
</comment>
<dbReference type="EC" id="3.1.1.4" evidence="17"/>
<evidence type="ECO:0000256" key="6">
    <source>
        <dbReference type="ARBA" id="ARBA00022692"/>
    </source>
</evidence>
<keyword evidence="7 16" id="KW-0479">Metal-binding</keyword>
<dbReference type="Proteomes" id="UP000214603">
    <property type="component" value="Unassembled WGS sequence"/>
</dbReference>
<evidence type="ECO:0000313" key="20">
    <source>
        <dbReference type="Proteomes" id="UP000214603"/>
    </source>
</evidence>
<evidence type="ECO:0000256" key="3">
    <source>
        <dbReference type="ARBA" id="ARBA00010525"/>
    </source>
</evidence>
<evidence type="ECO:0000256" key="13">
    <source>
        <dbReference type="ARBA" id="ARBA00023136"/>
    </source>
</evidence>
<comment type="subunit">
    <text evidence="4 17">Homodimer; dimerization is reversible, and the dimeric form is the active one.</text>
</comment>
<evidence type="ECO:0000256" key="16">
    <source>
        <dbReference type="PIRSR" id="PIRSR603187-2"/>
    </source>
</evidence>
<dbReference type="GO" id="GO:0004623">
    <property type="term" value="F:phospholipase A2 activity"/>
    <property type="evidence" value="ECO:0007669"/>
    <property type="project" value="UniProtKB-EC"/>
</dbReference>
<feature type="region of interest" description="Disordered" evidence="18">
    <location>
        <begin position="219"/>
        <end position="239"/>
    </location>
</feature>
<dbReference type="Pfam" id="PF02253">
    <property type="entry name" value="PLA1"/>
    <property type="match status" value="1"/>
</dbReference>
<evidence type="ECO:0000256" key="4">
    <source>
        <dbReference type="ARBA" id="ARBA00011702"/>
    </source>
</evidence>
<feature type="compositionally biased region" description="Low complexity" evidence="18">
    <location>
        <begin position="219"/>
        <end position="236"/>
    </location>
</feature>
<keyword evidence="8" id="KW-0732">Signal</keyword>
<organism evidence="19 20">
    <name type="scientific">Candidimonas nitroreducens</name>
    <dbReference type="NCBI Taxonomy" id="683354"/>
    <lineage>
        <taxon>Bacteria</taxon>
        <taxon>Pseudomonadati</taxon>
        <taxon>Pseudomonadota</taxon>
        <taxon>Betaproteobacteria</taxon>
        <taxon>Burkholderiales</taxon>
        <taxon>Alcaligenaceae</taxon>
        <taxon>Candidimonas</taxon>
    </lineage>
</organism>
<dbReference type="SUPFAM" id="SSF56931">
    <property type="entry name" value="Outer membrane phospholipase A (OMPLA)"/>
    <property type="match status" value="1"/>
</dbReference>
<evidence type="ECO:0000256" key="9">
    <source>
        <dbReference type="ARBA" id="ARBA00022801"/>
    </source>
</evidence>
<keyword evidence="9 17" id="KW-0378">Hydrolase</keyword>
<comment type="similarity">
    <text evidence="3 17">Belongs to the phospholipase A1 family.</text>
</comment>
<evidence type="ECO:0000256" key="14">
    <source>
        <dbReference type="ARBA" id="ARBA00023237"/>
    </source>
</evidence>
<dbReference type="Gene3D" id="2.40.230.10">
    <property type="entry name" value="Phospholipase A1"/>
    <property type="match status" value="1"/>
</dbReference>
<keyword evidence="13" id="KW-0472">Membrane</keyword>
<protein>
    <recommendedName>
        <fullName evidence="17">Phospholipase A1</fullName>
        <ecNumber evidence="17">3.1.1.32</ecNumber>
        <ecNumber evidence="17">3.1.1.4</ecNumber>
    </recommendedName>
    <alternativeName>
        <fullName evidence="17">Phosphatidylcholine 1-acylhydrolase</fullName>
    </alternativeName>
</protein>
<evidence type="ECO:0000256" key="7">
    <source>
        <dbReference type="ARBA" id="ARBA00022723"/>
    </source>
</evidence>
<dbReference type="InterPro" id="IPR036541">
    <property type="entry name" value="PLipase_A1_sf"/>
</dbReference>
<feature type="binding site" description="in dimeric form" evidence="16">
    <location>
        <position position="356"/>
    </location>
    <ligand>
        <name>Ca(2+)</name>
        <dbReference type="ChEBI" id="CHEBI:29108"/>
        <label>1</label>
    </ligand>
</feature>
<keyword evidence="11 17" id="KW-0442">Lipid degradation</keyword>
<dbReference type="InterPro" id="IPR003187">
    <property type="entry name" value="PLipase_A1"/>
</dbReference>
<comment type="catalytic activity">
    <reaction evidence="1 17">
        <text>a 1,2-diacyl-sn-glycero-3-phosphocholine + H2O = a 2-acyl-sn-glycero-3-phosphocholine + a fatty acid + H(+)</text>
        <dbReference type="Rhea" id="RHEA:18689"/>
        <dbReference type="ChEBI" id="CHEBI:15377"/>
        <dbReference type="ChEBI" id="CHEBI:15378"/>
        <dbReference type="ChEBI" id="CHEBI:28868"/>
        <dbReference type="ChEBI" id="CHEBI:57643"/>
        <dbReference type="ChEBI" id="CHEBI:57875"/>
        <dbReference type="EC" id="3.1.1.32"/>
    </reaction>
</comment>
<keyword evidence="6" id="KW-0812">Transmembrane</keyword>
<dbReference type="PANTHER" id="PTHR40457">
    <property type="entry name" value="PHOSPHOLIPASE A1"/>
    <property type="match status" value="1"/>
</dbReference>